<keyword evidence="3" id="KW-1185">Reference proteome</keyword>
<accession>A0A448X8Y0</accession>
<evidence type="ECO:0000256" key="1">
    <source>
        <dbReference type="SAM" id="MobiDB-lite"/>
    </source>
</evidence>
<protein>
    <submittedName>
        <fullName evidence="2">Uncharacterized protein</fullName>
    </submittedName>
</protein>
<name>A0A448X8Y0_9PLAT</name>
<gene>
    <name evidence="2" type="ORF">PXEA_LOCUS24594</name>
</gene>
<dbReference type="AlphaFoldDB" id="A0A448X8Y0"/>
<evidence type="ECO:0000313" key="3">
    <source>
        <dbReference type="Proteomes" id="UP000784294"/>
    </source>
</evidence>
<sequence length="146" mass="15830">MQIKDRSCDGLKPFTLSGRFYGTTWRSEVGSAYVTYTSDIRGAYLDSIIREQNHYSPKEQTRVAGHGTPRLSVKSSYSTASAPTDPNFTPSLSLTRLISRCLAPIGSGSTAALSLNTCTSLYVQNQASTPSTGPFVIAKPLTFFHP</sequence>
<proteinExistence type="predicted"/>
<dbReference type="EMBL" id="CAAALY010119231">
    <property type="protein sequence ID" value="VEL31154.1"/>
    <property type="molecule type" value="Genomic_DNA"/>
</dbReference>
<evidence type="ECO:0000313" key="2">
    <source>
        <dbReference type="EMBL" id="VEL31154.1"/>
    </source>
</evidence>
<feature type="region of interest" description="Disordered" evidence="1">
    <location>
        <begin position="56"/>
        <end position="79"/>
    </location>
</feature>
<dbReference type="Proteomes" id="UP000784294">
    <property type="component" value="Unassembled WGS sequence"/>
</dbReference>
<comment type="caution">
    <text evidence="2">The sequence shown here is derived from an EMBL/GenBank/DDBJ whole genome shotgun (WGS) entry which is preliminary data.</text>
</comment>
<reference evidence="2" key="1">
    <citation type="submission" date="2018-11" db="EMBL/GenBank/DDBJ databases">
        <authorList>
            <consortium name="Pathogen Informatics"/>
        </authorList>
    </citation>
    <scope>NUCLEOTIDE SEQUENCE</scope>
</reference>
<organism evidence="2 3">
    <name type="scientific">Protopolystoma xenopodis</name>
    <dbReference type="NCBI Taxonomy" id="117903"/>
    <lineage>
        <taxon>Eukaryota</taxon>
        <taxon>Metazoa</taxon>
        <taxon>Spiralia</taxon>
        <taxon>Lophotrochozoa</taxon>
        <taxon>Platyhelminthes</taxon>
        <taxon>Monogenea</taxon>
        <taxon>Polyopisthocotylea</taxon>
        <taxon>Polystomatidea</taxon>
        <taxon>Polystomatidae</taxon>
        <taxon>Protopolystoma</taxon>
    </lineage>
</organism>